<evidence type="ECO:0008006" key="6">
    <source>
        <dbReference type="Google" id="ProtNLM"/>
    </source>
</evidence>
<evidence type="ECO:0000256" key="3">
    <source>
        <dbReference type="SAM" id="Phobius"/>
    </source>
</evidence>
<dbReference type="GO" id="GO:0005739">
    <property type="term" value="C:mitochondrion"/>
    <property type="evidence" value="ECO:0007669"/>
    <property type="project" value="TreeGrafter"/>
</dbReference>
<dbReference type="InterPro" id="IPR002885">
    <property type="entry name" value="PPR_rpt"/>
</dbReference>
<dbReference type="GO" id="GO:0007005">
    <property type="term" value="P:mitochondrion organization"/>
    <property type="evidence" value="ECO:0007669"/>
    <property type="project" value="TreeGrafter"/>
</dbReference>
<feature type="repeat" description="PPR" evidence="1">
    <location>
        <begin position="367"/>
        <end position="401"/>
    </location>
</feature>
<dbReference type="Proteomes" id="UP000481861">
    <property type="component" value="Unassembled WGS sequence"/>
</dbReference>
<evidence type="ECO:0000313" key="4">
    <source>
        <dbReference type="EMBL" id="KAF2872327.1"/>
    </source>
</evidence>
<feature type="region of interest" description="Disordered" evidence="2">
    <location>
        <begin position="95"/>
        <end position="119"/>
    </location>
</feature>
<organism evidence="4 5">
    <name type="scientific">Massariosphaeria phaeospora</name>
    <dbReference type="NCBI Taxonomy" id="100035"/>
    <lineage>
        <taxon>Eukaryota</taxon>
        <taxon>Fungi</taxon>
        <taxon>Dikarya</taxon>
        <taxon>Ascomycota</taxon>
        <taxon>Pezizomycotina</taxon>
        <taxon>Dothideomycetes</taxon>
        <taxon>Pleosporomycetidae</taxon>
        <taxon>Pleosporales</taxon>
        <taxon>Pleosporales incertae sedis</taxon>
        <taxon>Massariosphaeria</taxon>
    </lineage>
</organism>
<feature type="repeat" description="PPR" evidence="1">
    <location>
        <begin position="297"/>
        <end position="331"/>
    </location>
</feature>
<dbReference type="NCBIfam" id="TIGR00756">
    <property type="entry name" value="PPR"/>
    <property type="match status" value="2"/>
</dbReference>
<name>A0A7C8IGD2_9PLEO</name>
<dbReference type="EMBL" id="JAADJZ010000009">
    <property type="protein sequence ID" value="KAF2872327.1"/>
    <property type="molecule type" value="Genomic_DNA"/>
</dbReference>
<evidence type="ECO:0000256" key="1">
    <source>
        <dbReference type="PROSITE-ProRule" id="PRU00708"/>
    </source>
</evidence>
<dbReference type="PANTHER" id="PTHR47934">
    <property type="entry name" value="PENTATRICOPEPTIDE REPEAT-CONTAINING PROTEIN PET309, MITOCHONDRIAL"/>
    <property type="match status" value="1"/>
</dbReference>
<keyword evidence="5" id="KW-1185">Reference proteome</keyword>
<feature type="transmembrane region" description="Helical" evidence="3">
    <location>
        <begin position="487"/>
        <end position="507"/>
    </location>
</feature>
<dbReference type="InterPro" id="IPR051114">
    <property type="entry name" value="Mito_RNA_Proc_CCM1"/>
</dbReference>
<sequence>MSLFRTLDRTTCTSAASSPRHTRRPVLAFLCPGFYTKSTRRRFRPAAANHAPRLPLPSVEHMESFFIQALVRAGSCPAHAKHISTLRDTIPFSTRHHKTRRRGSAQGVRRDFKSPKTTRAGPLARVGQFARKELEALVDYYGIDFERGVEKDDIQDEGSLIWNIGDDHEPWPVRNPDDALLIDKLEKLLEDEESPHEEVYDTYRLLPRPGVVYLCTKTIRRLLHHLSVVERPSQIHMQRFLSVLDDMKSAHIHISRAEWTSAIYFAGRFMGKVSAHQVQSALYIWRDMEKRAGVKGGPVTFNVLFDVAVKAGKYTLAETFLKEMQARKLKLHRHFRVSLLYYYGVQQNGDRVRRTYKELVEAGDIVDTVVMNAVIAALFRAGEPTAAEHVFERMKRLKATRTSTSFPHTFYKQGTWRERRLLGLHLTHEGRHLTESAELEKWEDLQNTAPIAPNARTYGLLIRYHAATAGNIDRVQELLEEMRYHKIPIQGTIFIVIIYGFSSFGGVRYSSWTRDKLESLWKAYIQSEQDKVDRTWFSSMSVIAALKAFKKCTTAERTMQAWEEVRKVWEPGSEELEAVLQALRRLVPQRGFFDENRRL</sequence>
<keyword evidence="3" id="KW-0812">Transmembrane</keyword>
<dbReference type="InterPro" id="IPR011990">
    <property type="entry name" value="TPR-like_helical_dom_sf"/>
</dbReference>
<dbReference type="Pfam" id="PF01535">
    <property type="entry name" value="PPR"/>
    <property type="match status" value="2"/>
</dbReference>
<protein>
    <recommendedName>
        <fullName evidence="6">Pentatricopeptide repeat protein-like protein</fullName>
    </recommendedName>
</protein>
<accession>A0A7C8IGD2</accession>
<comment type="caution">
    <text evidence="4">The sequence shown here is derived from an EMBL/GenBank/DDBJ whole genome shotgun (WGS) entry which is preliminary data.</text>
</comment>
<evidence type="ECO:0000313" key="5">
    <source>
        <dbReference type="Proteomes" id="UP000481861"/>
    </source>
</evidence>
<dbReference type="PROSITE" id="PS51375">
    <property type="entry name" value="PPR"/>
    <property type="match status" value="2"/>
</dbReference>
<dbReference type="Gene3D" id="1.25.40.10">
    <property type="entry name" value="Tetratricopeptide repeat domain"/>
    <property type="match status" value="2"/>
</dbReference>
<evidence type="ECO:0000256" key="2">
    <source>
        <dbReference type="SAM" id="MobiDB-lite"/>
    </source>
</evidence>
<dbReference type="PANTHER" id="PTHR47934:SF6">
    <property type="entry name" value="MITOCHONDRIAL GROUP I INTRON SPLICING FACTOR CCM1-RELATED"/>
    <property type="match status" value="1"/>
</dbReference>
<gene>
    <name evidence="4" type="ORF">BDV95DRAFT_569482</name>
</gene>
<proteinExistence type="predicted"/>
<keyword evidence="3" id="KW-1133">Transmembrane helix</keyword>
<reference evidence="4 5" key="1">
    <citation type="submission" date="2020-01" db="EMBL/GenBank/DDBJ databases">
        <authorList>
            <consortium name="DOE Joint Genome Institute"/>
            <person name="Haridas S."/>
            <person name="Albert R."/>
            <person name="Binder M."/>
            <person name="Bloem J."/>
            <person name="Labutti K."/>
            <person name="Salamov A."/>
            <person name="Andreopoulos B."/>
            <person name="Baker S.E."/>
            <person name="Barry K."/>
            <person name="Bills G."/>
            <person name="Bluhm B.H."/>
            <person name="Cannon C."/>
            <person name="Castanera R."/>
            <person name="Culley D.E."/>
            <person name="Daum C."/>
            <person name="Ezra D."/>
            <person name="Gonzalez J.B."/>
            <person name="Henrissat B."/>
            <person name="Kuo A."/>
            <person name="Liang C."/>
            <person name="Lipzen A."/>
            <person name="Lutzoni F."/>
            <person name="Magnuson J."/>
            <person name="Mondo S."/>
            <person name="Nolan M."/>
            <person name="Ohm R."/>
            <person name="Pangilinan J."/>
            <person name="Park H.-J.H."/>
            <person name="Ramirez L."/>
            <person name="Alfaro M."/>
            <person name="Sun H."/>
            <person name="Tritt A."/>
            <person name="Yoshinaga Y."/>
            <person name="Zwiers L.-H.L."/>
            <person name="Turgeon B.G."/>
            <person name="Goodwin S.B."/>
            <person name="Spatafora J.W."/>
            <person name="Crous P.W."/>
            <person name="Grigoriev I.V."/>
        </authorList>
    </citation>
    <scope>NUCLEOTIDE SEQUENCE [LARGE SCALE GENOMIC DNA]</scope>
    <source>
        <strain evidence="4 5">CBS 611.86</strain>
    </source>
</reference>
<dbReference type="GO" id="GO:0006396">
    <property type="term" value="P:RNA processing"/>
    <property type="evidence" value="ECO:0007669"/>
    <property type="project" value="TreeGrafter"/>
</dbReference>
<dbReference type="GO" id="GO:0003729">
    <property type="term" value="F:mRNA binding"/>
    <property type="evidence" value="ECO:0007669"/>
    <property type="project" value="TreeGrafter"/>
</dbReference>
<dbReference type="AlphaFoldDB" id="A0A7C8IGD2"/>
<dbReference type="OrthoDB" id="1908178at2759"/>
<keyword evidence="3" id="KW-0472">Membrane</keyword>